<reference evidence="3" key="1">
    <citation type="journal article" date="2019" name="Int. J. Syst. Evol. Microbiol.">
        <title>The Global Catalogue of Microorganisms (GCM) 10K type strain sequencing project: providing services to taxonomists for standard genome sequencing and annotation.</title>
        <authorList>
            <consortium name="The Broad Institute Genomics Platform"/>
            <consortium name="The Broad Institute Genome Sequencing Center for Infectious Disease"/>
            <person name="Wu L."/>
            <person name="Ma J."/>
        </authorList>
    </citation>
    <scope>NUCLEOTIDE SEQUENCE [LARGE SCALE GENOMIC DNA]</scope>
    <source>
        <strain evidence="3">JCM 31696</strain>
    </source>
</reference>
<dbReference type="Proteomes" id="UP001597083">
    <property type="component" value="Unassembled WGS sequence"/>
</dbReference>
<protein>
    <submittedName>
        <fullName evidence="2">DinB family protein</fullName>
    </submittedName>
</protein>
<comment type="caution">
    <text evidence="2">The sequence shown here is derived from an EMBL/GenBank/DDBJ whole genome shotgun (WGS) entry which is preliminary data.</text>
</comment>
<name>A0ABW3CI79_9ACTN</name>
<proteinExistence type="predicted"/>
<dbReference type="InterPro" id="IPR024775">
    <property type="entry name" value="DinB-like"/>
</dbReference>
<organism evidence="2 3">
    <name type="scientific">Actinomadura adrarensis</name>
    <dbReference type="NCBI Taxonomy" id="1819600"/>
    <lineage>
        <taxon>Bacteria</taxon>
        <taxon>Bacillati</taxon>
        <taxon>Actinomycetota</taxon>
        <taxon>Actinomycetes</taxon>
        <taxon>Streptosporangiales</taxon>
        <taxon>Thermomonosporaceae</taxon>
        <taxon>Actinomadura</taxon>
    </lineage>
</organism>
<dbReference type="SUPFAM" id="SSF109854">
    <property type="entry name" value="DinB/YfiT-like putative metalloenzymes"/>
    <property type="match status" value="1"/>
</dbReference>
<dbReference type="Pfam" id="PF12867">
    <property type="entry name" value="DinB_2"/>
    <property type="match status" value="1"/>
</dbReference>
<gene>
    <name evidence="2" type="ORF">ACFQ07_13795</name>
</gene>
<evidence type="ECO:0000313" key="3">
    <source>
        <dbReference type="Proteomes" id="UP001597083"/>
    </source>
</evidence>
<dbReference type="Gene3D" id="1.20.120.450">
    <property type="entry name" value="dinb family like domain"/>
    <property type="match status" value="1"/>
</dbReference>
<sequence length="97" mass="10867">MYYGGAEVMFIAEPAEDGEDMAHNAPDAERLARWIIDAADRALQLVADLDDAQMIGPLLPTVNPLIWEIGHLAWFQEKFVLREVCGREPLIEFADAL</sequence>
<feature type="domain" description="DinB-like" evidence="1">
    <location>
        <begin position="38"/>
        <end position="89"/>
    </location>
</feature>
<dbReference type="EMBL" id="JBHTIR010002055">
    <property type="protein sequence ID" value="MFD0853309.1"/>
    <property type="molecule type" value="Genomic_DNA"/>
</dbReference>
<dbReference type="InterPro" id="IPR034660">
    <property type="entry name" value="DinB/YfiT-like"/>
</dbReference>
<accession>A0ABW3CI79</accession>
<keyword evidence="3" id="KW-1185">Reference proteome</keyword>
<evidence type="ECO:0000259" key="1">
    <source>
        <dbReference type="Pfam" id="PF12867"/>
    </source>
</evidence>
<evidence type="ECO:0000313" key="2">
    <source>
        <dbReference type="EMBL" id="MFD0853309.1"/>
    </source>
</evidence>